<comment type="pathway">
    <text evidence="9">Glycolipid biosynthesis; KDO(2)-lipid A biosynthesis; KDO(2)-lipid A from CMP-3-deoxy-D-manno-octulosonate and lipid IV(A): step 3/4.</text>
</comment>
<keyword evidence="8 9" id="KW-0012">Acyltransferase</keyword>
<evidence type="ECO:0000256" key="6">
    <source>
        <dbReference type="ARBA" id="ARBA00022989"/>
    </source>
</evidence>
<proteinExistence type="inferred from homology"/>
<sequence>MSKPQLEPRFAHPKYWGVWLGISAMFCLSLLPYRLQLWLGAKLGRLAMKLMKSRRRVAQQNLALCFPELSDAVRADLLKQNFENTGIALFEICMAWFWPDWRVRRHFVVEGKEHLFNALDEGKGVILIGAHFLTLEMNGRIGGMVHPGIGIYRKHNNPLQDFWFYWGRTRALKSLLDRSDFRGMVRALRQGEVIWYAPDHDYGNRRCAFVPFFAVEKAATVMGTSALARTKNTVVLPSFAQRLPNGQGYKMIFKAPLANFPTGDDIADAATTNKVIEDMVRSAPEQYMWLHRRFKTRPEGEASLYKK</sequence>
<dbReference type="PANTHER" id="PTHR30606:SF9">
    <property type="entry name" value="LIPID A BIOSYNTHESIS LAUROYLTRANSFERASE"/>
    <property type="match status" value="1"/>
</dbReference>
<evidence type="ECO:0000313" key="11">
    <source>
        <dbReference type="Proteomes" id="UP001201273"/>
    </source>
</evidence>
<dbReference type="Pfam" id="PF03279">
    <property type="entry name" value="Lip_A_acyltrans"/>
    <property type="match status" value="1"/>
</dbReference>
<gene>
    <name evidence="9 10" type="primary">lpxL</name>
    <name evidence="10" type="ORF">K6Y31_14005</name>
</gene>
<comment type="caution">
    <text evidence="10">The sequence shown here is derived from an EMBL/GenBank/DDBJ whole genome shotgun (WGS) entry which is preliminary data.</text>
</comment>
<keyword evidence="11" id="KW-1185">Reference proteome</keyword>
<evidence type="ECO:0000256" key="7">
    <source>
        <dbReference type="ARBA" id="ARBA00023136"/>
    </source>
</evidence>
<comment type="similarity">
    <text evidence="9">Belongs to the LpxL/LpxM/LpxP family.</text>
</comment>
<evidence type="ECO:0000256" key="8">
    <source>
        <dbReference type="ARBA" id="ARBA00023315"/>
    </source>
</evidence>
<reference evidence="10 11" key="1">
    <citation type="journal article" date="2022" name="Environ. Microbiol. Rep.">
        <title>Eco-phylogenetic analyses reveal divergent evolution of vitamin B12 metabolism in the marine bacterial family 'Psychromonadaceae'.</title>
        <authorList>
            <person name="Jin X."/>
            <person name="Yang Y."/>
            <person name="Cao H."/>
            <person name="Gao B."/>
            <person name="Zhao Z."/>
        </authorList>
    </citation>
    <scope>NUCLEOTIDE SEQUENCE [LARGE SCALE GENOMIC DNA]</scope>
    <source>
        <strain evidence="10 11">MKS20</strain>
    </source>
</reference>
<dbReference type="Proteomes" id="UP001201273">
    <property type="component" value="Unassembled WGS sequence"/>
</dbReference>
<dbReference type="PIRSF" id="PIRSF026649">
    <property type="entry name" value="MsbB"/>
    <property type="match status" value="1"/>
</dbReference>
<keyword evidence="3 9" id="KW-0808">Transferase</keyword>
<feature type="short sequence motif" description="HXXXXD motif" evidence="9">
    <location>
        <begin position="131"/>
        <end position="136"/>
    </location>
</feature>
<evidence type="ECO:0000313" key="10">
    <source>
        <dbReference type="EMBL" id="MCE2595923.1"/>
    </source>
</evidence>
<dbReference type="InterPro" id="IPR004960">
    <property type="entry name" value="LipA_acyltrans"/>
</dbReference>
<dbReference type="EC" id="2.3.1.241" evidence="9"/>
<feature type="transmembrane region" description="Helical" evidence="9">
    <location>
        <begin position="16"/>
        <end position="35"/>
    </location>
</feature>
<organism evidence="10 11">
    <name type="scientific">Motilimonas cestriensis</name>
    <dbReference type="NCBI Taxonomy" id="2742685"/>
    <lineage>
        <taxon>Bacteria</taxon>
        <taxon>Pseudomonadati</taxon>
        <taxon>Pseudomonadota</taxon>
        <taxon>Gammaproteobacteria</taxon>
        <taxon>Alteromonadales</taxon>
        <taxon>Alteromonadales genera incertae sedis</taxon>
        <taxon>Motilimonas</taxon>
    </lineage>
</organism>
<keyword evidence="1 9" id="KW-1003">Cell membrane</keyword>
<dbReference type="GO" id="GO:0016746">
    <property type="term" value="F:acyltransferase activity"/>
    <property type="evidence" value="ECO:0007669"/>
    <property type="project" value="UniProtKB-KW"/>
</dbReference>
<dbReference type="RefSeq" id="WP_233053587.1">
    <property type="nucleotide sequence ID" value="NZ_JAIMJA010000014.1"/>
</dbReference>
<comment type="function">
    <text evidence="9">Catalyzes the transfer of an acyl chain from an acyl-[acyl-carrier-protein] (ACP) to a Kdo(2)-lipid IV(A) to form a Kdo(2)-(acyl)-lipid IV(A).</text>
</comment>
<evidence type="ECO:0000256" key="9">
    <source>
        <dbReference type="HAMAP-Rule" id="MF_01942"/>
    </source>
</evidence>
<comment type="catalytic activity">
    <reaction evidence="9">
        <text>an alpha-Kdo-(2-&gt;4)-alpha-Kdo-(2-&gt;6)-lipid IVA + a fatty acyl-[ACP] = an alpha-Kdo-(2-&gt;4)-alpha-Kdo-(2-&gt;6)-(acyl)-lipid IVA + holo-[ACP]</text>
        <dbReference type="Rhea" id="RHEA:69396"/>
        <dbReference type="Rhea" id="RHEA-COMP:9685"/>
        <dbReference type="Rhea" id="RHEA-COMP:14125"/>
        <dbReference type="ChEBI" id="CHEBI:64479"/>
        <dbReference type="ChEBI" id="CHEBI:138651"/>
        <dbReference type="ChEBI" id="CHEBI:176429"/>
        <dbReference type="ChEBI" id="CHEBI:176430"/>
        <dbReference type="EC" id="2.3.1.241"/>
    </reaction>
</comment>
<dbReference type="PANTHER" id="PTHR30606">
    <property type="entry name" value="LIPID A BIOSYNTHESIS LAUROYL ACYLTRANSFERASE"/>
    <property type="match status" value="1"/>
</dbReference>
<protein>
    <recommendedName>
        <fullName evidence="9">Lipid A biosynthesis acyltransferase</fullName>
        <ecNumber evidence="9">2.3.1.241</ecNumber>
    </recommendedName>
    <alternativeName>
        <fullName evidence="9">Kdo(2)-lipid IV(A) acyltransferase</fullName>
    </alternativeName>
</protein>
<dbReference type="InterPro" id="IPR011920">
    <property type="entry name" value="Lipid_A_LpxL_LpxP"/>
</dbReference>
<evidence type="ECO:0000256" key="4">
    <source>
        <dbReference type="ARBA" id="ARBA00022692"/>
    </source>
</evidence>
<accession>A0ABS8WDZ9</accession>
<keyword evidence="2 9" id="KW-0997">Cell inner membrane</keyword>
<evidence type="ECO:0000256" key="5">
    <source>
        <dbReference type="ARBA" id="ARBA00022985"/>
    </source>
</evidence>
<dbReference type="EMBL" id="JAIMJA010000014">
    <property type="protein sequence ID" value="MCE2595923.1"/>
    <property type="molecule type" value="Genomic_DNA"/>
</dbReference>
<name>A0ABS8WDZ9_9GAMM</name>
<evidence type="ECO:0000256" key="3">
    <source>
        <dbReference type="ARBA" id="ARBA00022679"/>
    </source>
</evidence>
<evidence type="ECO:0000256" key="1">
    <source>
        <dbReference type="ARBA" id="ARBA00022475"/>
    </source>
</evidence>
<dbReference type="HAMAP" id="MF_01942">
    <property type="entry name" value="Lipid_A_LpxL_LpxP"/>
    <property type="match status" value="1"/>
</dbReference>
<dbReference type="CDD" id="cd07984">
    <property type="entry name" value="LPLAT_LABLAT-like"/>
    <property type="match status" value="1"/>
</dbReference>
<dbReference type="NCBIfam" id="NF005340">
    <property type="entry name" value="PRK06860.1"/>
    <property type="match status" value="1"/>
</dbReference>
<keyword evidence="5 9" id="KW-0448">Lipopolysaccharide biosynthesis</keyword>
<evidence type="ECO:0000256" key="2">
    <source>
        <dbReference type="ARBA" id="ARBA00022519"/>
    </source>
</evidence>
<keyword evidence="6 9" id="KW-1133">Transmembrane helix</keyword>
<keyword evidence="7 9" id="KW-0472">Membrane</keyword>
<dbReference type="NCBIfam" id="TIGR02207">
    <property type="entry name" value="lipid_A_htrB"/>
    <property type="match status" value="1"/>
</dbReference>
<comment type="subcellular location">
    <subcellularLocation>
        <location evidence="9">Cell inner membrane</location>
        <topology evidence="9">Single-pass membrane protein</topology>
    </subcellularLocation>
</comment>
<keyword evidence="4 9" id="KW-0812">Transmembrane</keyword>
<comment type="pathway">
    <text evidence="9">Bacterial outer membrane biogenesis; lipopolysaccharide biosynthesis.</text>
</comment>